<evidence type="ECO:0000313" key="2">
    <source>
        <dbReference type="Proteomes" id="UP000789405"/>
    </source>
</evidence>
<dbReference type="EMBL" id="CAJVPY010036719">
    <property type="protein sequence ID" value="CAG8802270.1"/>
    <property type="molecule type" value="Genomic_DNA"/>
</dbReference>
<dbReference type="OrthoDB" id="2371155at2759"/>
<dbReference type="Proteomes" id="UP000789405">
    <property type="component" value="Unassembled WGS sequence"/>
</dbReference>
<keyword evidence="2" id="KW-1185">Reference proteome</keyword>
<gene>
    <name evidence="1" type="ORF">DERYTH_LOCUS23640</name>
</gene>
<comment type="caution">
    <text evidence="1">The sequence shown here is derived from an EMBL/GenBank/DDBJ whole genome shotgun (WGS) entry which is preliminary data.</text>
</comment>
<evidence type="ECO:0000313" key="1">
    <source>
        <dbReference type="EMBL" id="CAG8802270.1"/>
    </source>
</evidence>
<protein>
    <submittedName>
        <fullName evidence="1">25868_t:CDS:1</fullName>
    </submittedName>
</protein>
<feature type="non-terminal residue" evidence="1">
    <location>
        <position position="1"/>
    </location>
</feature>
<reference evidence="1" key="1">
    <citation type="submission" date="2021-06" db="EMBL/GenBank/DDBJ databases">
        <authorList>
            <person name="Kallberg Y."/>
            <person name="Tangrot J."/>
            <person name="Rosling A."/>
        </authorList>
    </citation>
    <scope>NUCLEOTIDE SEQUENCE</scope>
    <source>
        <strain evidence="1">MA453B</strain>
    </source>
</reference>
<accession>A0A9N9JXP3</accession>
<sequence length="51" mass="6028">IPEIKYLAINPDLGTYYAFFETQTEYEFTPYLKPIQPRLIIDVFKETTAKP</sequence>
<proteinExistence type="predicted"/>
<organism evidence="1 2">
    <name type="scientific">Dentiscutata erythropus</name>
    <dbReference type="NCBI Taxonomy" id="1348616"/>
    <lineage>
        <taxon>Eukaryota</taxon>
        <taxon>Fungi</taxon>
        <taxon>Fungi incertae sedis</taxon>
        <taxon>Mucoromycota</taxon>
        <taxon>Glomeromycotina</taxon>
        <taxon>Glomeromycetes</taxon>
        <taxon>Diversisporales</taxon>
        <taxon>Gigasporaceae</taxon>
        <taxon>Dentiscutata</taxon>
    </lineage>
</organism>
<feature type="non-terminal residue" evidence="1">
    <location>
        <position position="51"/>
    </location>
</feature>
<dbReference type="AlphaFoldDB" id="A0A9N9JXP3"/>
<name>A0A9N9JXP3_9GLOM</name>